<dbReference type="HOGENOM" id="CLU_2782359_0_0_1"/>
<organism evidence="1 2">
    <name type="scientific">Ciona intestinalis</name>
    <name type="common">Transparent sea squirt</name>
    <name type="synonym">Ascidia intestinalis</name>
    <dbReference type="NCBI Taxonomy" id="7719"/>
    <lineage>
        <taxon>Eukaryota</taxon>
        <taxon>Metazoa</taxon>
        <taxon>Chordata</taxon>
        <taxon>Tunicata</taxon>
        <taxon>Ascidiacea</taxon>
        <taxon>Phlebobranchia</taxon>
        <taxon>Cionidae</taxon>
        <taxon>Ciona</taxon>
    </lineage>
</organism>
<reference evidence="2" key="1">
    <citation type="journal article" date="2002" name="Science">
        <title>The draft genome of Ciona intestinalis: insights into chordate and vertebrate origins.</title>
        <authorList>
            <person name="Dehal P."/>
            <person name="Satou Y."/>
            <person name="Campbell R.K."/>
            <person name="Chapman J."/>
            <person name="Degnan B."/>
            <person name="De Tomaso A."/>
            <person name="Davidson B."/>
            <person name="Di Gregorio A."/>
            <person name="Gelpke M."/>
            <person name="Goodstein D.M."/>
            <person name="Harafuji N."/>
            <person name="Hastings K.E."/>
            <person name="Ho I."/>
            <person name="Hotta K."/>
            <person name="Huang W."/>
            <person name="Kawashima T."/>
            <person name="Lemaire P."/>
            <person name="Martinez D."/>
            <person name="Meinertzhagen I.A."/>
            <person name="Necula S."/>
            <person name="Nonaka M."/>
            <person name="Putnam N."/>
            <person name="Rash S."/>
            <person name="Saiga H."/>
            <person name="Satake M."/>
            <person name="Terry A."/>
            <person name="Yamada L."/>
            <person name="Wang H.G."/>
            <person name="Awazu S."/>
            <person name="Azumi K."/>
            <person name="Boore J."/>
            <person name="Branno M."/>
            <person name="Chin-Bow S."/>
            <person name="DeSantis R."/>
            <person name="Doyle S."/>
            <person name="Francino P."/>
            <person name="Keys D.N."/>
            <person name="Haga S."/>
            <person name="Hayashi H."/>
            <person name="Hino K."/>
            <person name="Imai K.S."/>
            <person name="Inaba K."/>
            <person name="Kano S."/>
            <person name="Kobayashi K."/>
            <person name="Kobayashi M."/>
            <person name="Lee B.I."/>
            <person name="Makabe K.W."/>
            <person name="Manohar C."/>
            <person name="Matassi G."/>
            <person name="Medina M."/>
            <person name="Mochizuki Y."/>
            <person name="Mount S."/>
            <person name="Morishita T."/>
            <person name="Miura S."/>
            <person name="Nakayama A."/>
            <person name="Nishizaka S."/>
            <person name="Nomoto H."/>
            <person name="Ohta F."/>
            <person name="Oishi K."/>
            <person name="Rigoutsos I."/>
            <person name="Sano M."/>
            <person name="Sasaki A."/>
            <person name="Sasakura Y."/>
            <person name="Shoguchi E."/>
            <person name="Shin-i T."/>
            <person name="Spagnuolo A."/>
            <person name="Stainier D."/>
            <person name="Suzuki M.M."/>
            <person name="Tassy O."/>
            <person name="Takatori N."/>
            <person name="Tokuoka M."/>
            <person name="Yagi K."/>
            <person name="Yoshizaki F."/>
            <person name="Wada S."/>
            <person name="Zhang C."/>
            <person name="Hyatt P.D."/>
            <person name="Larimer F."/>
            <person name="Detter C."/>
            <person name="Doggett N."/>
            <person name="Glavina T."/>
            <person name="Hawkins T."/>
            <person name="Richardson P."/>
            <person name="Lucas S."/>
            <person name="Kohara Y."/>
            <person name="Levine M."/>
            <person name="Satoh N."/>
            <person name="Rokhsar D.S."/>
        </authorList>
    </citation>
    <scope>NUCLEOTIDE SEQUENCE [LARGE SCALE GENOMIC DNA]</scope>
</reference>
<dbReference type="AlphaFoldDB" id="H2XNY8"/>
<proteinExistence type="predicted"/>
<dbReference type="InParanoid" id="H2XNY8"/>
<evidence type="ECO:0000313" key="2">
    <source>
        <dbReference type="Proteomes" id="UP000008144"/>
    </source>
</evidence>
<reference evidence="1" key="3">
    <citation type="submission" date="2025-09" db="UniProtKB">
        <authorList>
            <consortium name="Ensembl"/>
        </authorList>
    </citation>
    <scope>IDENTIFICATION</scope>
</reference>
<sequence length="69" mass="7897">MTTQRFYCDASRKLKIYSNGCDLEQNNFIFIFFENHFCNVTVFIVSCGDSGIRSGDPISVPLHLSEKQN</sequence>
<reference evidence="1" key="2">
    <citation type="submission" date="2025-08" db="UniProtKB">
        <authorList>
            <consortium name="Ensembl"/>
        </authorList>
    </citation>
    <scope>IDENTIFICATION</scope>
</reference>
<accession>H2XNY8</accession>
<dbReference type="Ensembl" id="ENSCINT00000035955.1">
    <property type="protein sequence ID" value="ENSCINP00000031371.1"/>
    <property type="gene ID" value="ENSCING00000018034.1"/>
</dbReference>
<name>H2XNY8_CIOIN</name>
<evidence type="ECO:0000313" key="1">
    <source>
        <dbReference type="Ensembl" id="ENSCINP00000031371.1"/>
    </source>
</evidence>
<dbReference type="Proteomes" id="UP000008144">
    <property type="component" value="Unassembled WGS sequence"/>
</dbReference>
<protein>
    <submittedName>
        <fullName evidence="1">Uncharacterized protein</fullName>
    </submittedName>
</protein>
<keyword evidence="2" id="KW-1185">Reference proteome</keyword>